<dbReference type="Pfam" id="PF24674">
    <property type="entry name" value="MACPF_SNTX"/>
    <property type="match status" value="1"/>
</dbReference>
<evidence type="ECO:0000256" key="2">
    <source>
        <dbReference type="SAM" id="MobiDB-lite"/>
    </source>
</evidence>
<keyword evidence="1" id="KW-0175">Coiled coil</keyword>
<dbReference type="InterPro" id="IPR058519">
    <property type="entry name" value="DUF8206"/>
</dbReference>
<feature type="region of interest" description="Disordered" evidence="2">
    <location>
        <begin position="483"/>
        <end position="505"/>
    </location>
</feature>
<feature type="compositionally biased region" description="Basic and acidic residues" evidence="2">
    <location>
        <begin position="1254"/>
        <end position="1263"/>
    </location>
</feature>
<name>K3VXT4_FUSPC</name>
<reference evidence="6 7" key="1">
    <citation type="journal article" date="2012" name="PLoS Pathog.">
        <title>Comparative pathogenomics reveals horizontally acquired novel virulence genes in fungi infecting cereal hosts.</title>
        <authorList>
            <person name="Gardiner D.M."/>
            <person name="McDonald M.C."/>
            <person name="Covarelli L."/>
            <person name="Solomon P.S."/>
            <person name="Rusu A.G."/>
            <person name="Marshall M."/>
            <person name="Kazan K."/>
            <person name="Chakraborty S."/>
            <person name="McDonald B.A."/>
            <person name="Manners J.M."/>
        </authorList>
    </citation>
    <scope>NUCLEOTIDE SEQUENCE [LARGE SCALE GENOMIC DNA]</scope>
    <source>
        <strain evidence="6 7">CS3096</strain>
    </source>
</reference>
<dbReference type="InterPro" id="IPR025662">
    <property type="entry name" value="Sigma_54_int_dom_ATP-bd_1"/>
</dbReference>
<protein>
    <recommendedName>
        <fullName evidence="8">G domain-containing protein</fullName>
    </recommendedName>
</protein>
<dbReference type="Proteomes" id="UP000007978">
    <property type="component" value="Chromosome 2"/>
</dbReference>
<feature type="compositionally biased region" description="Polar residues" evidence="2">
    <location>
        <begin position="483"/>
        <end position="493"/>
    </location>
</feature>
<evidence type="ECO:0000259" key="3">
    <source>
        <dbReference type="Pfam" id="PF24674"/>
    </source>
</evidence>
<dbReference type="KEGG" id="fpu:FPSE_10367"/>
<comment type="caution">
    <text evidence="6">The sequence shown here is derived from an EMBL/GenBank/DDBJ whole genome shotgun (WGS) entry which is preliminary data.</text>
</comment>
<feature type="domain" description="DUF7656" evidence="4">
    <location>
        <begin position="390"/>
        <end position="485"/>
    </location>
</feature>
<dbReference type="PROSITE" id="PS00675">
    <property type="entry name" value="SIGMA54_INTERACT_1"/>
    <property type="match status" value="1"/>
</dbReference>
<dbReference type="RefSeq" id="XP_009261759.1">
    <property type="nucleotide sequence ID" value="XM_009263484.1"/>
</dbReference>
<accession>K3VXT4</accession>
<dbReference type="InterPro" id="IPR056072">
    <property type="entry name" value="SNTX_MACPF/CDC-like_dom"/>
</dbReference>
<dbReference type="PANTHER" id="PTHR32046">
    <property type="entry name" value="G DOMAIN-CONTAINING PROTEIN"/>
    <property type="match status" value="1"/>
</dbReference>
<feature type="domain" description="SNTX MACPF/CDC-like" evidence="3">
    <location>
        <begin position="4"/>
        <end position="263"/>
    </location>
</feature>
<dbReference type="EMBL" id="AFNW01000341">
    <property type="protein sequence ID" value="EKJ69455.1"/>
    <property type="molecule type" value="Genomic_DNA"/>
</dbReference>
<evidence type="ECO:0008006" key="8">
    <source>
        <dbReference type="Google" id="ProtNLM"/>
    </source>
</evidence>
<dbReference type="AlphaFoldDB" id="K3VXT4"/>
<dbReference type="HOGENOM" id="CLU_008351_0_0_1"/>
<dbReference type="SUPFAM" id="SSF52540">
    <property type="entry name" value="P-loop containing nucleoside triphosphate hydrolases"/>
    <property type="match status" value="1"/>
</dbReference>
<feature type="compositionally biased region" description="Basic and acidic residues" evidence="2">
    <location>
        <begin position="1219"/>
        <end position="1247"/>
    </location>
</feature>
<sequence>MAEIHRPALGQDVPIGTLYDAKRDQFLPSSVLPISIPEGIVSRSPCQIQQQHEITSSVGATHRDRFTFMGIDSNLAASVACDLIVPQGSGIFLKDGTSQKNILHGNVRHIYNTSREWLDLKEPDFLDIIAQGSIHSTDRYSTYVVVGVNYGLQSIITMKYLIPDPEHRPSVEPVFYQDVRTVHDIAMSLPSLDFSDKTVNRRLALKYEFKLYTDIQKEYGIQMPSLALLCTFVQTGPRQIRADDGQNGYPIIYTLLPLHVLNAIALGTPDILNFIRPQIAAADIEPVLNIFDRFKESKERLDDYKVFIQARKHYIPLEHIDGVNDAILRISGVENNVKVEFKRRVLQVRSGVKNDNHFHTLCRTVETESPERMSLLVGQQSDKINFITQAVEHGASYIGFNGLSLKNFSLPHDSPTPYTFEFNNAVIMGSSSWIDQRNAFMEFLLNPQRRCQVYIIDCDAPSQRKHLDCARFSEMQRNSVMSTQHEEQIYSSSEQEDLASEPERQRHSRKCIARCPRDAIDTSTTQGLSELRLIRMPCPGKSCDSQRDCKWTCTECDAFIEFRSGDDYIYCDCGRALCHTWRFKCDKESHGRDFDRPSSKDLDKCLKRSPRPLYRNILVLGETGVGKSTFINAFYNFLKFHSFSEAKTHSKRKLEYVIPCQFSVTIPSRSGSLDYETEVIRVGSRDDERDGTGGDSATQKTSAYTMKYRNTTYRLFDTPGIGDTRGPEQDKENLRGIMDRLRDYEELHGVLILLKTNETRMTATFQFCFEELLSNIQRDAVPNIAFGFTHTMDSNYRPGDCFPILKRKLQDHTNVDFVLDRQTAYSFDAESFRYLAALYRGIEGDDERKCRQSWDKSRAEALRFLEHVDKLKPHDVGQTLSMDGVRRAVEQLMIPMVQVAQAIKDNIELLDRDLKELQDTKLTGDKLKRKLHLQRLELRAEKLEKPRTVCKNSDCCDLKTNPNGEVVIDYKSVCHQDCKLPNVTENAPGDPGLVACRAFKKYKTICSKEGCGHHWQEHVHILYELKEHKVQVKDTDVERRLKANTNDIEVRQQGILKITDLQEEYEKERDQLRTAMVRFVAYLKKHAITAVNDRTQNYYMELIKNEQNKIQRARDRKMNVDINVKKLEGLKQDLEAHQELTETIKQNMRAPRDSSDKLLTNEGVRRLIQELYDLPHFGKDLKKMKLDIVSSHETTQHRERSHRRERSRGRRDVGSGQDGNERDRPGPSNRRERESSARRESTREDKSWLPFWRTRKDQLEGQK</sequence>
<evidence type="ECO:0000259" key="5">
    <source>
        <dbReference type="Pfam" id="PF26633"/>
    </source>
</evidence>
<dbReference type="Pfam" id="PF24676">
    <property type="entry name" value="DUF7656"/>
    <property type="match status" value="1"/>
</dbReference>
<dbReference type="OrthoDB" id="8954335at2759"/>
<organism evidence="6 7">
    <name type="scientific">Fusarium pseudograminearum (strain CS3096)</name>
    <name type="common">Wheat and barley crown-rot fungus</name>
    <dbReference type="NCBI Taxonomy" id="1028729"/>
    <lineage>
        <taxon>Eukaryota</taxon>
        <taxon>Fungi</taxon>
        <taxon>Dikarya</taxon>
        <taxon>Ascomycota</taxon>
        <taxon>Pezizomycotina</taxon>
        <taxon>Sordariomycetes</taxon>
        <taxon>Hypocreomycetidae</taxon>
        <taxon>Hypocreales</taxon>
        <taxon>Nectriaceae</taxon>
        <taxon>Fusarium</taxon>
    </lineage>
</organism>
<evidence type="ECO:0000259" key="4">
    <source>
        <dbReference type="Pfam" id="PF24676"/>
    </source>
</evidence>
<feature type="coiled-coil region" evidence="1">
    <location>
        <begin position="1103"/>
        <end position="1147"/>
    </location>
</feature>
<dbReference type="GeneID" id="20368984"/>
<dbReference type="PANTHER" id="PTHR32046:SF11">
    <property type="entry name" value="IMMUNE-ASSOCIATED NUCLEOTIDE-BINDING PROTEIN 10-LIKE"/>
    <property type="match status" value="1"/>
</dbReference>
<feature type="region of interest" description="Disordered" evidence="2">
    <location>
        <begin position="1189"/>
        <end position="1263"/>
    </location>
</feature>
<feature type="compositionally biased region" description="Basic residues" evidence="2">
    <location>
        <begin position="1199"/>
        <end position="1209"/>
    </location>
</feature>
<gene>
    <name evidence="6" type="ORF">FPSE_10367</name>
</gene>
<dbReference type="InterPro" id="IPR027417">
    <property type="entry name" value="P-loop_NTPase"/>
</dbReference>
<evidence type="ECO:0000313" key="6">
    <source>
        <dbReference type="EMBL" id="EKJ69455.1"/>
    </source>
</evidence>
<dbReference type="eggNOG" id="ENOG502QQZ0">
    <property type="taxonomic scope" value="Eukaryota"/>
</dbReference>
<feature type="domain" description="DUF8206" evidence="5">
    <location>
        <begin position="942"/>
        <end position="1024"/>
    </location>
</feature>
<proteinExistence type="predicted"/>
<dbReference type="Gene3D" id="3.40.50.300">
    <property type="entry name" value="P-loop containing nucleotide triphosphate hydrolases"/>
    <property type="match status" value="1"/>
</dbReference>
<evidence type="ECO:0000256" key="1">
    <source>
        <dbReference type="SAM" id="Coils"/>
    </source>
</evidence>
<keyword evidence="7" id="KW-1185">Reference proteome</keyword>
<evidence type="ECO:0000313" key="7">
    <source>
        <dbReference type="Proteomes" id="UP000007978"/>
    </source>
</evidence>
<dbReference type="InterPro" id="IPR056073">
    <property type="entry name" value="DUF7656"/>
</dbReference>
<dbReference type="Pfam" id="PF26633">
    <property type="entry name" value="DUF8206"/>
    <property type="match status" value="1"/>
</dbReference>